<dbReference type="InterPro" id="IPR017927">
    <property type="entry name" value="FAD-bd_FR_type"/>
</dbReference>
<feature type="region of interest" description="Disordered" evidence="4">
    <location>
        <begin position="1"/>
        <end position="20"/>
    </location>
</feature>
<keyword evidence="3" id="KW-0411">Iron-sulfur</keyword>
<comment type="caution">
    <text evidence="6">The sequence shown here is derived from an EMBL/GenBank/DDBJ whole genome shotgun (WGS) entry which is preliminary data.</text>
</comment>
<dbReference type="Pfam" id="PF00970">
    <property type="entry name" value="FAD_binding_6"/>
    <property type="match status" value="1"/>
</dbReference>
<evidence type="ECO:0000256" key="3">
    <source>
        <dbReference type="ARBA" id="ARBA00023014"/>
    </source>
</evidence>
<dbReference type="AlphaFoldDB" id="A0A2T0Q9E5"/>
<comment type="cofactor">
    <cofactor evidence="1">
        <name>FAD</name>
        <dbReference type="ChEBI" id="CHEBI:57692"/>
    </cofactor>
</comment>
<name>A0A2T0Q9E5_9ACTN</name>
<dbReference type="PANTHER" id="PTHR47354">
    <property type="entry name" value="NADH OXIDOREDUCTASE HCR"/>
    <property type="match status" value="1"/>
</dbReference>
<dbReference type="CDD" id="cd06217">
    <property type="entry name" value="FNR_iron_sulfur_binding_3"/>
    <property type="match status" value="1"/>
</dbReference>
<feature type="domain" description="FAD-binding FR-type" evidence="5">
    <location>
        <begin position="23"/>
        <end position="125"/>
    </location>
</feature>
<dbReference type="PROSITE" id="PS51384">
    <property type="entry name" value="FAD_FR"/>
    <property type="match status" value="1"/>
</dbReference>
<keyword evidence="7" id="KW-1185">Reference proteome</keyword>
<keyword evidence="2" id="KW-0479">Metal-binding</keyword>
<dbReference type="RefSeq" id="WP_211302764.1">
    <property type="nucleotide sequence ID" value="NZ_PVZC01000002.1"/>
</dbReference>
<protein>
    <submittedName>
        <fullName evidence="6">Ferredoxin-NADP reductase</fullName>
    </submittedName>
</protein>
<dbReference type="Gene3D" id="2.40.30.10">
    <property type="entry name" value="Translation factors"/>
    <property type="match status" value="1"/>
</dbReference>
<dbReference type="GO" id="GO:0016491">
    <property type="term" value="F:oxidoreductase activity"/>
    <property type="evidence" value="ECO:0007669"/>
    <property type="project" value="InterPro"/>
</dbReference>
<evidence type="ECO:0000313" key="7">
    <source>
        <dbReference type="Proteomes" id="UP000237846"/>
    </source>
</evidence>
<dbReference type="Proteomes" id="UP000237846">
    <property type="component" value="Unassembled WGS sequence"/>
</dbReference>
<dbReference type="Pfam" id="PF00175">
    <property type="entry name" value="NAD_binding_1"/>
    <property type="match status" value="1"/>
</dbReference>
<dbReference type="EMBL" id="PVZC01000002">
    <property type="protein sequence ID" value="PRY00473.1"/>
    <property type="molecule type" value="Genomic_DNA"/>
</dbReference>
<dbReference type="InterPro" id="IPR017938">
    <property type="entry name" value="Riboflavin_synthase-like_b-brl"/>
</dbReference>
<evidence type="ECO:0000256" key="1">
    <source>
        <dbReference type="ARBA" id="ARBA00001974"/>
    </source>
</evidence>
<dbReference type="PANTHER" id="PTHR47354:SF5">
    <property type="entry name" value="PROTEIN RFBI"/>
    <property type="match status" value="1"/>
</dbReference>
<sequence length="252" mass="26736">MSGPSGPFGGPAPGGTVPPGGAVRWQYGRVAAVRHETPSSVTLRLELPHWRPHLPGQHYMVRLTAPDGYTAQRDYSVASPPADTGAIELTVLRVDDGEVSSHLADVVEPGDEIELRGPVGGYFVWTGERPALLIGGGSGVVPLASMLRHRRAERIATPLRLLVSVSRPEDLLYAGEYGAETTVVYTRAAPPAWPGRVGRITAGTLRPLLAEAPPGGWDLYVCGSNGFCEHVAALLVGLGASPTRIRIERFGE</sequence>
<dbReference type="InterPro" id="IPR008333">
    <property type="entry name" value="Cbr1-like_FAD-bd_dom"/>
</dbReference>
<dbReference type="SUPFAM" id="SSF52343">
    <property type="entry name" value="Ferredoxin reductase-like, C-terminal NADP-linked domain"/>
    <property type="match status" value="1"/>
</dbReference>
<dbReference type="InterPro" id="IPR039261">
    <property type="entry name" value="FNR_nucleotide-bd"/>
</dbReference>
<dbReference type="PRINTS" id="PR00409">
    <property type="entry name" value="PHDIOXRDTASE"/>
</dbReference>
<dbReference type="InterPro" id="IPR050415">
    <property type="entry name" value="MRET"/>
</dbReference>
<evidence type="ECO:0000313" key="6">
    <source>
        <dbReference type="EMBL" id="PRY00473.1"/>
    </source>
</evidence>
<evidence type="ECO:0000256" key="4">
    <source>
        <dbReference type="SAM" id="MobiDB-lite"/>
    </source>
</evidence>
<dbReference type="Gene3D" id="3.40.50.80">
    <property type="entry name" value="Nucleotide-binding domain of ferredoxin-NADP reductase (FNR) module"/>
    <property type="match status" value="1"/>
</dbReference>
<evidence type="ECO:0000259" key="5">
    <source>
        <dbReference type="PROSITE" id="PS51384"/>
    </source>
</evidence>
<keyword evidence="2" id="KW-0001">2Fe-2S</keyword>
<feature type="compositionally biased region" description="Gly residues" evidence="4">
    <location>
        <begin position="1"/>
        <end position="13"/>
    </location>
</feature>
<reference evidence="6 7" key="1">
    <citation type="submission" date="2018-03" db="EMBL/GenBank/DDBJ databases">
        <title>Genomic Encyclopedia of Archaeal and Bacterial Type Strains, Phase II (KMG-II): from individual species to whole genera.</title>
        <authorList>
            <person name="Goeker M."/>
        </authorList>
    </citation>
    <scope>NUCLEOTIDE SEQUENCE [LARGE SCALE GENOMIC DNA]</scope>
    <source>
        <strain evidence="6 7">DSM 45601</strain>
    </source>
</reference>
<keyword evidence="2" id="KW-0408">Iron</keyword>
<gene>
    <name evidence="6" type="ORF">CLV72_102104</name>
</gene>
<accession>A0A2T0Q9E5</accession>
<evidence type="ECO:0000256" key="2">
    <source>
        <dbReference type="ARBA" id="ARBA00022714"/>
    </source>
</evidence>
<dbReference type="InterPro" id="IPR001433">
    <property type="entry name" value="OxRdtase_FAD/NAD-bd"/>
</dbReference>
<proteinExistence type="predicted"/>
<dbReference type="SUPFAM" id="SSF63380">
    <property type="entry name" value="Riboflavin synthase domain-like"/>
    <property type="match status" value="1"/>
</dbReference>
<dbReference type="GO" id="GO:0051537">
    <property type="term" value="F:2 iron, 2 sulfur cluster binding"/>
    <property type="evidence" value="ECO:0007669"/>
    <property type="project" value="UniProtKB-KW"/>
</dbReference>
<organism evidence="6 7">
    <name type="scientific">Allonocardiopsis opalescens</name>
    <dbReference type="NCBI Taxonomy" id="1144618"/>
    <lineage>
        <taxon>Bacteria</taxon>
        <taxon>Bacillati</taxon>
        <taxon>Actinomycetota</taxon>
        <taxon>Actinomycetes</taxon>
        <taxon>Streptosporangiales</taxon>
        <taxon>Allonocardiopsis</taxon>
    </lineage>
</organism>